<dbReference type="Pfam" id="PF05678">
    <property type="entry name" value="VQ"/>
    <property type="match status" value="1"/>
</dbReference>
<dbReference type="EMBL" id="JAGFBR010000006">
    <property type="protein sequence ID" value="KAH0464957.1"/>
    <property type="molecule type" value="Genomic_DNA"/>
</dbReference>
<evidence type="ECO:0000313" key="4">
    <source>
        <dbReference type="Proteomes" id="UP000775213"/>
    </source>
</evidence>
<reference evidence="2" key="2">
    <citation type="submission" date="2021-03" db="EMBL/GenBank/DDBJ databases">
        <authorList>
            <person name="Zhang Y."/>
            <person name="Zhang G.-Q."/>
            <person name="Huang T."/>
            <person name="Niu S.-C."/>
            <person name="Liu Z.-J."/>
        </authorList>
    </citation>
    <scope>NUCLEOTIDE SEQUENCE</scope>
    <source>
        <strain evidence="2">Lindl</strain>
        <tissue evidence="2">Fresh leaves</tissue>
    </source>
</reference>
<evidence type="ECO:0000313" key="3">
    <source>
        <dbReference type="EMBL" id="KAH0464957.1"/>
    </source>
</evidence>
<organism evidence="2 4">
    <name type="scientific">Dendrobium chrysotoxum</name>
    <name type="common">Orchid</name>
    <dbReference type="NCBI Taxonomy" id="161865"/>
    <lineage>
        <taxon>Eukaryota</taxon>
        <taxon>Viridiplantae</taxon>
        <taxon>Streptophyta</taxon>
        <taxon>Embryophyta</taxon>
        <taxon>Tracheophyta</taxon>
        <taxon>Spermatophyta</taxon>
        <taxon>Magnoliopsida</taxon>
        <taxon>Liliopsida</taxon>
        <taxon>Asparagales</taxon>
        <taxon>Orchidaceae</taxon>
        <taxon>Epidendroideae</taxon>
        <taxon>Malaxideae</taxon>
        <taxon>Dendrobiinae</taxon>
        <taxon>Dendrobium</taxon>
    </lineage>
</organism>
<dbReference type="InterPro" id="IPR008889">
    <property type="entry name" value="VQ"/>
</dbReference>
<dbReference type="Proteomes" id="UP000775213">
    <property type="component" value="Unassembled WGS sequence"/>
</dbReference>
<dbReference type="PANTHER" id="PTHR33624">
    <property type="entry name" value="SIGMA FACTOR BINDING PROTEIN 1, CHLOROPLASTIC"/>
    <property type="match status" value="1"/>
</dbReference>
<reference evidence="2 4" key="1">
    <citation type="journal article" date="2021" name="Hortic Res">
        <title>Chromosome-scale assembly of the Dendrobium chrysotoxum genome enhances the understanding of orchid evolution.</title>
        <authorList>
            <person name="Zhang Y."/>
            <person name="Zhang G.Q."/>
            <person name="Zhang D."/>
            <person name="Liu X.D."/>
            <person name="Xu X.Y."/>
            <person name="Sun W.H."/>
            <person name="Yu X."/>
            <person name="Zhu X."/>
            <person name="Wang Z.W."/>
            <person name="Zhao X."/>
            <person name="Zhong W.Y."/>
            <person name="Chen H."/>
            <person name="Yin W.L."/>
            <person name="Huang T."/>
            <person name="Niu S.C."/>
            <person name="Liu Z.J."/>
        </authorList>
    </citation>
    <scope>NUCLEOTIDE SEQUENCE [LARGE SCALE GENOMIC DNA]</scope>
    <source>
        <strain evidence="2">Lindl</strain>
    </source>
</reference>
<protein>
    <recommendedName>
        <fullName evidence="1">VQ domain-containing protein</fullName>
    </recommendedName>
</protein>
<name>A0AAV7FL71_DENCH</name>
<dbReference type="PANTHER" id="PTHR33624:SF2">
    <property type="entry name" value="SIGMA FACTOR BINDING PROTEIN 1, CHLOROPLASTIC"/>
    <property type="match status" value="1"/>
</dbReference>
<comment type="caution">
    <text evidence="2">The sequence shown here is derived from an EMBL/GenBank/DDBJ whole genome shotgun (WGS) entry which is preliminary data.</text>
</comment>
<proteinExistence type="predicted"/>
<accession>A0AAV7FL71</accession>
<evidence type="ECO:0000259" key="1">
    <source>
        <dbReference type="Pfam" id="PF05678"/>
    </source>
</evidence>
<keyword evidence="4" id="KW-1185">Reference proteome</keyword>
<gene>
    <name evidence="3" type="ORF">IEQ34_005060</name>
    <name evidence="2" type="ORF">IEQ34_026918</name>
</gene>
<dbReference type="InterPro" id="IPR039335">
    <property type="entry name" value="SIB1/2"/>
</dbReference>
<feature type="domain" description="VQ" evidence="1">
    <location>
        <begin position="39"/>
        <end position="64"/>
    </location>
</feature>
<dbReference type="AlphaFoldDB" id="A0AAV7FL71"/>
<evidence type="ECO:0000313" key="2">
    <source>
        <dbReference type="EMBL" id="KAH0433926.1"/>
    </source>
</evidence>
<sequence length="120" mass="13307">MVKLMNIDRRFQNKLPIQSNLYPKKKQNKQQPLKVIYFSNPMRVSTTVTAFRAVVQELTGQDSDIADILARQPPLNSSSSLTKELGGGGADPIKLLAERFGSMEEYFAGLLPPSLQAICP</sequence>
<dbReference type="EMBL" id="JAGFBR010000805">
    <property type="protein sequence ID" value="KAH0433926.1"/>
    <property type="molecule type" value="Genomic_DNA"/>
</dbReference>